<evidence type="ECO:0000313" key="4">
    <source>
        <dbReference type="Proteomes" id="UP001165085"/>
    </source>
</evidence>
<dbReference type="Proteomes" id="UP001165085">
    <property type="component" value="Unassembled WGS sequence"/>
</dbReference>
<dbReference type="AlphaFoldDB" id="A0A9W6ZHV9"/>
<evidence type="ECO:0000256" key="1">
    <source>
        <dbReference type="SAM" id="MobiDB-lite"/>
    </source>
</evidence>
<accession>A0A9W6ZHV9</accession>
<proteinExistence type="predicted"/>
<gene>
    <name evidence="3" type="ORF">TrST_g4593</name>
</gene>
<dbReference type="OrthoDB" id="10431464at2759"/>
<dbReference type="EMBL" id="BRXY01000003">
    <property type="protein sequence ID" value="GMH51353.1"/>
    <property type="molecule type" value="Genomic_DNA"/>
</dbReference>
<evidence type="ECO:0000313" key="3">
    <source>
        <dbReference type="EMBL" id="GMH51353.1"/>
    </source>
</evidence>
<keyword evidence="2" id="KW-0472">Membrane</keyword>
<comment type="caution">
    <text evidence="3">The sequence shown here is derived from an EMBL/GenBank/DDBJ whole genome shotgun (WGS) entry which is preliminary data.</text>
</comment>
<keyword evidence="4" id="KW-1185">Reference proteome</keyword>
<protein>
    <submittedName>
        <fullName evidence="3">Uncharacterized protein</fullName>
    </submittedName>
</protein>
<feature type="region of interest" description="Disordered" evidence="1">
    <location>
        <begin position="29"/>
        <end position="60"/>
    </location>
</feature>
<keyword evidence="2" id="KW-1133">Transmembrane helix</keyword>
<organism evidence="3 4">
    <name type="scientific">Triparma strigata</name>
    <dbReference type="NCBI Taxonomy" id="1606541"/>
    <lineage>
        <taxon>Eukaryota</taxon>
        <taxon>Sar</taxon>
        <taxon>Stramenopiles</taxon>
        <taxon>Ochrophyta</taxon>
        <taxon>Bolidophyceae</taxon>
        <taxon>Parmales</taxon>
        <taxon>Triparmaceae</taxon>
        <taxon>Triparma</taxon>
    </lineage>
</organism>
<feature type="transmembrane region" description="Helical" evidence="2">
    <location>
        <begin position="142"/>
        <end position="168"/>
    </location>
</feature>
<name>A0A9W6ZHV9_9STRA</name>
<sequence>MIQAIRPHFWIFMDHELLKPIIKIGRILHQRKSTTRPKPTTTSDDKSAGEMYGAIPTPQDDGYEINGKLFPEIVADALLNDEEDPLPADEQRRAYNRDARDRQAREKYFKKRRALISDQHRQQKNRHSTRVALATPLRASEYASACTCAIVVGLIVFGVIFSIALLMIRGGIREIEKVG</sequence>
<keyword evidence="2" id="KW-0812">Transmembrane</keyword>
<reference evidence="4" key="1">
    <citation type="journal article" date="2023" name="Commun. Biol.">
        <title>Genome analysis of Parmales, the sister group of diatoms, reveals the evolutionary specialization of diatoms from phago-mixotrophs to photoautotrophs.</title>
        <authorList>
            <person name="Ban H."/>
            <person name="Sato S."/>
            <person name="Yoshikawa S."/>
            <person name="Yamada K."/>
            <person name="Nakamura Y."/>
            <person name="Ichinomiya M."/>
            <person name="Sato N."/>
            <person name="Blanc-Mathieu R."/>
            <person name="Endo H."/>
            <person name="Kuwata A."/>
            <person name="Ogata H."/>
        </authorList>
    </citation>
    <scope>NUCLEOTIDE SEQUENCE [LARGE SCALE GENOMIC DNA]</scope>
    <source>
        <strain evidence="4">NIES 3701</strain>
    </source>
</reference>
<evidence type="ECO:0000256" key="2">
    <source>
        <dbReference type="SAM" id="Phobius"/>
    </source>
</evidence>